<organism evidence="3 4">
    <name type="scientific">Salipaludibacillus neizhouensis</name>
    <dbReference type="NCBI Taxonomy" id="885475"/>
    <lineage>
        <taxon>Bacteria</taxon>
        <taxon>Bacillati</taxon>
        <taxon>Bacillota</taxon>
        <taxon>Bacilli</taxon>
        <taxon>Bacillales</taxon>
        <taxon>Bacillaceae</taxon>
    </lineage>
</organism>
<dbReference type="SUPFAM" id="SSF81324">
    <property type="entry name" value="Voltage-gated potassium channels"/>
    <property type="match status" value="1"/>
</dbReference>
<evidence type="ECO:0000313" key="4">
    <source>
        <dbReference type="Proteomes" id="UP000281498"/>
    </source>
</evidence>
<keyword evidence="1" id="KW-0812">Transmembrane</keyword>
<keyword evidence="1" id="KW-0472">Membrane</keyword>
<dbReference type="EMBL" id="PDOE01000008">
    <property type="protein sequence ID" value="RKL66122.1"/>
    <property type="molecule type" value="Genomic_DNA"/>
</dbReference>
<dbReference type="Gene3D" id="1.10.287.70">
    <property type="match status" value="1"/>
</dbReference>
<dbReference type="Pfam" id="PF07885">
    <property type="entry name" value="Ion_trans_2"/>
    <property type="match status" value="1"/>
</dbReference>
<evidence type="ECO:0000313" key="3">
    <source>
        <dbReference type="EMBL" id="RKL66122.1"/>
    </source>
</evidence>
<name>A0A3A9K6J3_9BACI</name>
<accession>A0A3A9K6J3</accession>
<dbReference type="RefSeq" id="WP_110936953.1">
    <property type="nucleotide sequence ID" value="NZ_KZ614146.1"/>
</dbReference>
<feature type="transmembrane region" description="Helical" evidence="1">
    <location>
        <begin position="37"/>
        <end position="59"/>
    </location>
</feature>
<keyword evidence="4" id="KW-1185">Reference proteome</keyword>
<gene>
    <name evidence="3" type="ORF">CR203_16305</name>
</gene>
<dbReference type="Proteomes" id="UP000281498">
    <property type="component" value="Unassembled WGS sequence"/>
</dbReference>
<keyword evidence="1" id="KW-1133">Transmembrane helix</keyword>
<feature type="transmembrane region" description="Helical" evidence="1">
    <location>
        <begin position="6"/>
        <end position="25"/>
    </location>
</feature>
<evidence type="ECO:0000259" key="2">
    <source>
        <dbReference type="Pfam" id="PF07885"/>
    </source>
</evidence>
<dbReference type="OrthoDB" id="9813518at2"/>
<protein>
    <submittedName>
        <fullName evidence="3">Ion transporter</fullName>
    </submittedName>
</protein>
<feature type="transmembrane region" description="Helical" evidence="1">
    <location>
        <begin position="111"/>
        <end position="135"/>
    </location>
</feature>
<feature type="domain" description="Potassium channel" evidence="2">
    <location>
        <begin position="82"/>
        <end position="128"/>
    </location>
</feature>
<dbReference type="InterPro" id="IPR013099">
    <property type="entry name" value="K_chnl_dom"/>
</dbReference>
<proteinExistence type="predicted"/>
<evidence type="ECO:0000256" key="1">
    <source>
        <dbReference type="SAM" id="Phobius"/>
    </source>
</evidence>
<reference evidence="3 4" key="1">
    <citation type="submission" date="2017-10" db="EMBL/GenBank/DDBJ databases">
        <title>Bacillus sp. nov., a halophilic bacterium isolated from a Keqin Lake.</title>
        <authorList>
            <person name="Wang H."/>
        </authorList>
    </citation>
    <scope>NUCLEOTIDE SEQUENCE [LARGE SCALE GENOMIC DNA]</scope>
    <source>
        <strain evidence="3 4">KCTC 13187</strain>
    </source>
</reference>
<feature type="transmembrane region" description="Helical" evidence="1">
    <location>
        <begin position="79"/>
        <end position="99"/>
    </location>
</feature>
<sequence length="146" mass="16339">MDILFFSVIIITALLGIFGSVVLLIRHQPEGGRRISFQHFIMLLAVYATVMLGFGILYMSLELLGVPLLREGKDIQTESYLHLIEDVLYFSAVTLLTVGYGDIIPQGIGRWIAIIQALIGYLLPAAFVITTVVHYDKSKEKRADRL</sequence>
<comment type="caution">
    <text evidence="3">The sequence shown here is derived from an EMBL/GenBank/DDBJ whole genome shotgun (WGS) entry which is preliminary data.</text>
</comment>
<dbReference type="AlphaFoldDB" id="A0A3A9K6J3"/>